<sequence length="255" mass="28032">MEKSYVQPHDLMNIQLSSQLPLTPPKENSIRLFGKEFCGNDPTIIITNDSSSPATDSVTATTTAATVTAATVTATTTTATAAAITAIANATLIHHENKESHRIFECNYCSRNFSTSQALGGHQNAHRRERLHAKRTHIQSFTMNNISYPNHHNRPLTTTTSPPYHHHSSNTRSIINHNNSSKSFYGEKASHTSHQTPIYGRPSGATTFPTSVQNLTAFNRGLLNYANTGSSSRSLYMHESKPVSFTDQVSLDLHL</sequence>
<evidence type="ECO:0000259" key="3">
    <source>
        <dbReference type="PROSITE" id="PS50157"/>
    </source>
</evidence>
<evidence type="ECO:0000313" key="5">
    <source>
        <dbReference type="EMBL" id="OTG38006.1"/>
    </source>
</evidence>
<dbReference type="Pfam" id="PF13912">
    <property type="entry name" value="zf-C2H2_6"/>
    <property type="match status" value="1"/>
</dbReference>
<evidence type="ECO:0000256" key="2">
    <source>
        <dbReference type="SAM" id="MobiDB-lite"/>
    </source>
</evidence>
<dbReference type="Proteomes" id="UP000215914">
    <property type="component" value="Chromosome 1"/>
</dbReference>
<gene>
    <name evidence="5" type="ORF">HannXRQ_Chr01g0025001</name>
    <name evidence="4" type="ORF">HanXRQr2_Chr01g0037351</name>
</gene>
<reference evidence="4 6" key="1">
    <citation type="journal article" date="2017" name="Nature">
        <title>The sunflower genome provides insights into oil metabolism, flowering and Asterid evolution.</title>
        <authorList>
            <person name="Badouin H."/>
            <person name="Gouzy J."/>
            <person name="Grassa C.J."/>
            <person name="Murat F."/>
            <person name="Staton S.E."/>
            <person name="Cottret L."/>
            <person name="Lelandais-Briere C."/>
            <person name="Owens G.L."/>
            <person name="Carrere S."/>
            <person name="Mayjonade B."/>
            <person name="Legrand L."/>
            <person name="Gill N."/>
            <person name="Kane N.C."/>
            <person name="Bowers J.E."/>
            <person name="Hubner S."/>
            <person name="Bellec A."/>
            <person name="Berard A."/>
            <person name="Berges H."/>
            <person name="Blanchet N."/>
            <person name="Boniface M.C."/>
            <person name="Brunel D."/>
            <person name="Catrice O."/>
            <person name="Chaidir N."/>
            <person name="Claudel C."/>
            <person name="Donnadieu C."/>
            <person name="Faraut T."/>
            <person name="Fievet G."/>
            <person name="Helmstetter N."/>
            <person name="King M."/>
            <person name="Knapp S.J."/>
            <person name="Lai Z."/>
            <person name="Le Paslier M.C."/>
            <person name="Lippi Y."/>
            <person name="Lorenzon L."/>
            <person name="Mandel J.R."/>
            <person name="Marage G."/>
            <person name="Marchand G."/>
            <person name="Marquand E."/>
            <person name="Bret-Mestries E."/>
            <person name="Morien E."/>
            <person name="Nambeesan S."/>
            <person name="Nguyen T."/>
            <person name="Pegot-Espagnet P."/>
            <person name="Pouilly N."/>
            <person name="Raftis F."/>
            <person name="Sallet E."/>
            <person name="Schiex T."/>
            <person name="Thomas J."/>
            <person name="Vandecasteele C."/>
            <person name="Vares D."/>
            <person name="Vear F."/>
            <person name="Vautrin S."/>
            <person name="Crespi M."/>
            <person name="Mangin B."/>
            <person name="Burke J.M."/>
            <person name="Salse J."/>
            <person name="Munos S."/>
            <person name="Vincourt P."/>
            <person name="Rieseberg L.H."/>
            <person name="Langlade N.B."/>
        </authorList>
    </citation>
    <scope>NUCLEOTIDE SEQUENCE [LARGE SCALE GENOMIC DNA]</scope>
    <source>
        <strain evidence="6">cv. SF193</strain>
        <tissue evidence="4">Leaves</tissue>
    </source>
</reference>
<evidence type="ECO:0000256" key="1">
    <source>
        <dbReference type="PROSITE-ProRule" id="PRU00042"/>
    </source>
</evidence>
<dbReference type="OrthoDB" id="9442240at2759"/>
<dbReference type="PROSITE" id="PS50157">
    <property type="entry name" value="ZINC_FINGER_C2H2_2"/>
    <property type="match status" value="1"/>
</dbReference>
<dbReference type="EMBL" id="CM007890">
    <property type="protein sequence ID" value="OTG38006.1"/>
    <property type="molecule type" value="Genomic_DNA"/>
</dbReference>
<feature type="domain" description="C2H2-type" evidence="3">
    <location>
        <begin position="104"/>
        <end position="131"/>
    </location>
</feature>
<dbReference type="SUPFAM" id="SSF57667">
    <property type="entry name" value="beta-beta-alpha zinc fingers"/>
    <property type="match status" value="1"/>
</dbReference>
<reference evidence="4" key="3">
    <citation type="submission" date="2020-06" db="EMBL/GenBank/DDBJ databases">
        <title>Helianthus annuus Genome sequencing and assembly Release 2.</title>
        <authorList>
            <person name="Gouzy J."/>
            <person name="Langlade N."/>
            <person name="Munos S."/>
        </authorList>
    </citation>
    <scope>NUCLEOTIDE SEQUENCE</scope>
    <source>
        <tissue evidence="4">Leaves</tissue>
    </source>
</reference>
<dbReference type="EMBL" id="MNCJ02000316">
    <property type="protein sequence ID" value="KAF5823346.1"/>
    <property type="molecule type" value="Genomic_DNA"/>
</dbReference>
<keyword evidence="1" id="KW-0863">Zinc-finger</keyword>
<feature type="region of interest" description="Disordered" evidence="2">
    <location>
        <begin position="145"/>
        <end position="201"/>
    </location>
</feature>
<protein>
    <submittedName>
        <fullName evidence="5">Putative zinc finger C2H2-type/integrase DNA-binding domain-containing protein</fullName>
    </submittedName>
    <submittedName>
        <fullName evidence="4">Transcription factor C2H2 family</fullName>
    </submittedName>
</protein>
<dbReference type="Gene3D" id="3.30.160.60">
    <property type="entry name" value="Classic Zinc Finger"/>
    <property type="match status" value="1"/>
</dbReference>
<dbReference type="PROSITE" id="PS00028">
    <property type="entry name" value="ZINC_FINGER_C2H2_1"/>
    <property type="match status" value="1"/>
</dbReference>
<name>A0A251VSE8_HELAN</name>
<dbReference type="GO" id="GO:0009739">
    <property type="term" value="P:response to gibberellin"/>
    <property type="evidence" value="ECO:0007669"/>
    <property type="project" value="InterPro"/>
</dbReference>
<dbReference type="AlphaFoldDB" id="A0A251VSE8"/>
<accession>A0A251VSE8</accession>
<dbReference type="GO" id="GO:0003677">
    <property type="term" value="F:DNA binding"/>
    <property type="evidence" value="ECO:0007669"/>
    <property type="project" value="UniProtKB-KW"/>
</dbReference>
<dbReference type="InterPro" id="IPR013087">
    <property type="entry name" value="Znf_C2H2_type"/>
</dbReference>
<keyword evidence="6" id="KW-1185">Reference proteome</keyword>
<dbReference type="GO" id="GO:0008270">
    <property type="term" value="F:zinc ion binding"/>
    <property type="evidence" value="ECO:0007669"/>
    <property type="project" value="UniProtKB-KW"/>
</dbReference>
<dbReference type="Gramene" id="mRNA:HanXRQr2_Chr01g0037351">
    <property type="protein sequence ID" value="CDS:HanXRQr2_Chr01g0037351.1"/>
    <property type="gene ID" value="HanXRQr2_Chr01g0037351"/>
</dbReference>
<keyword evidence="5" id="KW-0238">DNA-binding</keyword>
<dbReference type="PANTHER" id="PTHR46547">
    <property type="entry name" value="ZINC FINGER PROTEIN GIS"/>
    <property type="match status" value="1"/>
</dbReference>
<organism evidence="5 6">
    <name type="scientific">Helianthus annuus</name>
    <name type="common">Common sunflower</name>
    <dbReference type="NCBI Taxonomy" id="4232"/>
    <lineage>
        <taxon>Eukaryota</taxon>
        <taxon>Viridiplantae</taxon>
        <taxon>Streptophyta</taxon>
        <taxon>Embryophyta</taxon>
        <taxon>Tracheophyta</taxon>
        <taxon>Spermatophyta</taxon>
        <taxon>Magnoliopsida</taxon>
        <taxon>eudicotyledons</taxon>
        <taxon>Gunneridae</taxon>
        <taxon>Pentapetalae</taxon>
        <taxon>asterids</taxon>
        <taxon>campanulids</taxon>
        <taxon>Asterales</taxon>
        <taxon>Asteraceae</taxon>
        <taxon>Asteroideae</taxon>
        <taxon>Heliantheae alliance</taxon>
        <taxon>Heliantheae</taxon>
        <taxon>Helianthus</taxon>
    </lineage>
</organism>
<proteinExistence type="predicted"/>
<dbReference type="InParanoid" id="A0A251VSE8"/>
<dbReference type="PANTHER" id="PTHR46547:SF7">
    <property type="entry name" value="ZINC FINGER PROTEIN GIS"/>
    <property type="match status" value="1"/>
</dbReference>
<feature type="compositionally biased region" description="Polar residues" evidence="2">
    <location>
        <begin position="172"/>
        <end position="183"/>
    </location>
</feature>
<dbReference type="GO" id="GO:0003700">
    <property type="term" value="F:DNA-binding transcription factor activity"/>
    <property type="evidence" value="ECO:0007669"/>
    <property type="project" value="InterPro"/>
</dbReference>
<evidence type="ECO:0000313" key="4">
    <source>
        <dbReference type="EMBL" id="KAF5823346.1"/>
    </source>
</evidence>
<reference evidence="5" key="2">
    <citation type="submission" date="2017-02" db="EMBL/GenBank/DDBJ databases">
        <title>Sunflower complete genome.</title>
        <authorList>
            <person name="Langlade N."/>
            <person name="Munos S."/>
        </authorList>
    </citation>
    <scope>NUCLEOTIDE SEQUENCE [LARGE SCALE GENOMIC DNA]</scope>
    <source>
        <tissue evidence="5">Leaves</tissue>
    </source>
</reference>
<keyword evidence="1" id="KW-0862">Zinc</keyword>
<dbReference type="InterPro" id="IPR044291">
    <property type="entry name" value="GIS/GIS2/ZFP8"/>
</dbReference>
<dbReference type="GO" id="GO:0010090">
    <property type="term" value="P:trichome morphogenesis"/>
    <property type="evidence" value="ECO:0007669"/>
    <property type="project" value="InterPro"/>
</dbReference>
<keyword evidence="1" id="KW-0479">Metal-binding</keyword>
<evidence type="ECO:0000313" key="6">
    <source>
        <dbReference type="Proteomes" id="UP000215914"/>
    </source>
</evidence>
<dbReference type="InterPro" id="IPR036236">
    <property type="entry name" value="Znf_C2H2_sf"/>
</dbReference>
<dbReference type="OMA" id="HAKRTHI"/>